<gene>
    <name evidence="1" type="ORF">LCGC14_1742880</name>
</gene>
<protein>
    <recommendedName>
        <fullName evidence="2">N-acetyltransferase domain-containing protein</fullName>
    </recommendedName>
</protein>
<name>A0A0F9JLF3_9ZZZZ</name>
<proteinExistence type="predicted"/>
<organism evidence="1">
    <name type="scientific">marine sediment metagenome</name>
    <dbReference type="NCBI Taxonomy" id="412755"/>
    <lineage>
        <taxon>unclassified sequences</taxon>
        <taxon>metagenomes</taxon>
        <taxon>ecological metagenomes</taxon>
    </lineage>
</organism>
<evidence type="ECO:0008006" key="2">
    <source>
        <dbReference type="Google" id="ProtNLM"/>
    </source>
</evidence>
<dbReference type="EMBL" id="LAZR01015967">
    <property type="protein sequence ID" value="KKM06551.1"/>
    <property type="molecule type" value="Genomic_DNA"/>
</dbReference>
<feature type="non-terminal residue" evidence="1">
    <location>
        <position position="69"/>
    </location>
</feature>
<dbReference type="AlphaFoldDB" id="A0A0F9JLF3"/>
<reference evidence="1" key="1">
    <citation type="journal article" date="2015" name="Nature">
        <title>Complex archaea that bridge the gap between prokaryotes and eukaryotes.</title>
        <authorList>
            <person name="Spang A."/>
            <person name="Saw J.H."/>
            <person name="Jorgensen S.L."/>
            <person name="Zaremba-Niedzwiedzka K."/>
            <person name="Martijn J."/>
            <person name="Lind A.E."/>
            <person name="van Eijk R."/>
            <person name="Schleper C."/>
            <person name="Guy L."/>
            <person name="Ettema T.J."/>
        </authorList>
    </citation>
    <scope>NUCLEOTIDE SEQUENCE</scope>
</reference>
<comment type="caution">
    <text evidence="1">The sequence shown here is derived from an EMBL/GenBank/DDBJ whole genome shotgun (WGS) entry which is preliminary data.</text>
</comment>
<accession>A0A0F9JLF3</accession>
<evidence type="ECO:0000313" key="1">
    <source>
        <dbReference type="EMBL" id="KKM06551.1"/>
    </source>
</evidence>
<sequence>MTLRVRDAESGDLGSLVYLGSRMLAETVAEFPPLDVEHMRGKLDTAVAMPEVFLTALVEDDGVPVGMVT</sequence>